<comment type="caution">
    <text evidence="19">The sequence shown here is derived from an EMBL/GenBank/DDBJ whole genome shotgun (WGS) entry which is preliminary data.</text>
</comment>
<dbReference type="PANTHER" id="PTHR22683">
    <property type="entry name" value="SPORULATION PROTEIN RELATED"/>
    <property type="match status" value="1"/>
</dbReference>
<dbReference type="Gene3D" id="1.10.10.10">
    <property type="entry name" value="Winged helix-like DNA-binding domain superfamily/Winged helix DNA-binding domain"/>
    <property type="match status" value="1"/>
</dbReference>
<comment type="function">
    <text evidence="13">Essential cell division protein that coordinates cell division and chromosome segregation. The N-terminus is involved in assembly of the cell-division machinery. The C-terminus functions as a DNA motor that moves dsDNA in an ATP-dependent manner towards the dif recombination site, which is located within the replication terminus region. Required for activation of the Xer recombinase, allowing activation of chromosome unlinking by recombination.</text>
</comment>
<keyword evidence="20" id="KW-1185">Reference proteome</keyword>
<proteinExistence type="inferred from homology"/>
<dbReference type="Proteomes" id="UP000446866">
    <property type="component" value="Unassembled WGS sequence"/>
</dbReference>
<evidence type="ECO:0000256" key="1">
    <source>
        <dbReference type="ARBA" id="ARBA00004651"/>
    </source>
</evidence>
<feature type="region of interest" description="Disordered" evidence="16">
    <location>
        <begin position="386"/>
        <end position="406"/>
    </location>
</feature>
<dbReference type="Pfam" id="PF17854">
    <property type="entry name" value="FtsK_alpha"/>
    <property type="match status" value="1"/>
</dbReference>
<keyword evidence="9 17" id="KW-1133">Transmembrane helix</keyword>
<dbReference type="PROSITE" id="PS50901">
    <property type="entry name" value="FTSK"/>
    <property type="match status" value="1"/>
</dbReference>
<feature type="transmembrane region" description="Helical" evidence="17">
    <location>
        <begin position="141"/>
        <end position="162"/>
    </location>
</feature>
<feature type="region of interest" description="Disordered" evidence="16">
    <location>
        <begin position="851"/>
        <end position="880"/>
    </location>
</feature>
<dbReference type="SMART" id="SM00843">
    <property type="entry name" value="Ftsk_gamma"/>
    <property type="match status" value="1"/>
</dbReference>
<name>A0A845QGF5_9FIRM</name>
<feature type="transmembrane region" description="Helical" evidence="17">
    <location>
        <begin position="39"/>
        <end position="58"/>
    </location>
</feature>
<evidence type="ECO:0000256" key="10">
    <source>
        <dbReference type="ARBA" id="ARBA00023125"/>
    </source>
</evidence>
<organism evidence="19 20">
    <name type="scientific">Anaerotruncus colihominis</name>
    <dbReference type="NCBI Taxonomy" id="169435"/>
    <lineage>
        <taxon>Bacteria</taxon>
        <taxon>Bacillati</taxon>
        <taxon>Bacillota</taxon>
        <taxon>Clostridia</taxon>
        <taxon>Eubacteriales</taxon>
        <taxon>Oscillospiraceae</taxon>
        <taxon>Anaerotruncus</taxon>
    </lineage>
</organism>
<keyword evidence="5 17" id="KW-0812">Transmembrane</keyword>
<dbReference type="PANTHER" id="PTHR22683:SF41">
    <property type="entry name" value="DNA TRANSLOCASE FTSK"/>
    <property type="match status" value="1"/>
</dbReference>
<evidence type="ECO:0000256" key="11">
    <source>
        <dbReference type="ARBA" id="ARBA00023136"/>
    </source>
</evidence>
<keyword evidence="3" id="KW-1003">Cell membrane</keyword>
<dbReference type="EMBL" id="QXWK01000009">
    <property type="protein sequence ID" value="NBH61080.1"/>
    <property type="molecule type" value="Genomic_DNA"/>
</dbReference>
<dbReference type="InterPro" id="IPR050206">
    <property type="entry name" value="FtsK/SpoIIIE/SftA"/>
</dbReference>
<feature type="region of interest" description="Disordered" evidence="16">
    <location>
        <begin position="1"/>
        <end position="27"/>
    </location>
</feature>
<reference evidence="19 20" key="1">
    <citation type="submission" date="2018-08" db="EMBL/GenBank/DDBJ databases">
        <title>Murine metabolic-syndrome-specific gut microbial biobank.</title>
        <authorList>
            <person name="Liu C."/>
        </authorList>
    </citation>
    <scope>NUCLEOTIDE SEQUENCE [LARGE SCALE GENOMIC DNA]</scope>
    <source>
        <strain evidence="19 20">28</strain>
    </source>
</reference>
<evidence type="ECO:0000256" key="5">
    <source>
        <dbReference type="ARBA" id="ARBA00022692"/>
    </source>
</evidence>
<dbReference type="InterPro" id="IPR002543">
    <property type="entry name" value="FtsK_dom"/>
</dbReference>
<evidence type="ECO:0000256" key="9">
    <source>
        <dbReference type="ARBA" id="ARBA00022989"/>
    </source>
</evidence>
<accession>A0A845QGF5</accession>
<dbReference type="Pfam" id="PF01580">
    <property type="entry name" value="FtsK_SpoIIIE"/>
    <property type="match status" value="1"/>
</dbReference>
<dbReference type="Pfam" id="PF13491">
    <property type="entry name" value="FtsK_4TM"/>
    <property type="match status" value="1"/>
</dbReference>
<evidence type="ECO:0000256" key="17">
    <source>
        <dbReference type="SAM" id="Phobius"/>
    </source>
</evidence>
<dbReference type="Pfam" id="PF09397">
    <property type="entry name" value="FtsK_gamma"/>
    <property type="match status" value="1"/>
</dbReference>
<keyword evidence="11 17" id="KW-0472">Membrane</keyword>
<evidence type="ECO:0000256" key="12">
    <source>
        <dbReference type="ARBA" id="ARBA00023306"/>
    </source>
</evidence>
<keyword evidence="10" id="KW-0238">DNA-binding</keyword>
<dbReference type="AlphaFoldDB" id="A0A845QGF5"/>
<feature type="transmembrane region" description="Helical" evidence="17">
    <location>
        <begin position="110"/>
        <end position="129"/>
    </location>
</feature>
<comment type="subunit">
    <text evidence="14">Homohexamer. Forms a ring that surrounds DNA.</text>
</comment>
<dbReference type="InterPro" id="IPR003593">
    <property type="entry name" value="AAA+_ATPase"/>
</dbReference>
<keyword evidence="4" id="KW-0132">Cell division</keyword>
<gene>
    <name evidence="19" type="ORF">D0435_05370</name>
</gene>
<evidence type="ECO:0000256" key="3">
    <source>
        <dbReference type="ARBA" id="ARBA00022475"/>
    </source>
</evidence>
<keyword evidence="8 15" id="KW-0067">ATP-binding</keyword>
<dbReference type="SUPFAM" id="SSF46785">
    <property type="entry name" value="Winged helix' DNA-binding domain"/>
    <property type="match status" value="1"/>
</dbReference>
<keyword evidence="6 15" id="KW-0547">Nucleotide-binding</keyword>
<evidence type="ECO:0000256" key="16">
    <source>
        <dbReference type="SAM" id="MobiDB-lite"/>
    </source>
</evidence>
<dbReference type="SMART" id="SM00382">
    <property type="entry name" value="AAA"/>
    <property type="match status" value="1"/>
</dbReference>
<dbReference type="GO" id="GO:0005524">
    <property type="term" value="F:ATP binding"/>
    <property type="evidence" value="ECO:0007669"/>
    <property type="project" value="UniProtKB-UniRule"/>
</dbReference>
<evidence type="ECO:0000256" key="14">
    <source>
        <dbReference type="ARBA" id="ARBA00025923"/>
    </source>
</evidence>
<protein>
    <submittedName>
        <fullName evidence="19">DNA translocase FtsK</fullName>
    </submittedName>
</protein>
<dbReference type="Gene3D" id="3.40.50.300">
    <property type="entry name" value="P-loop containing nucleotide triphosphate hydrolases"/>
    <property type="match status" value="1"/>
</dbReference>
<feature type="domain" description="FtsK" evidence="18">
    <location>
        <begin position="535"/>
        <end position="727"/>
    </location>
</feature>
<comment type="subcellular location">
    <subcellularLocation>
        <location evidence="1">Cell membrane</location>
        <topology evidence="1">Multi-pass membrane protein</topology>
    </subcellularLocation>
</comment>
<dbReference type="GO" id="GO:0003677">
    <property type="term" value="F:DNA binding"/>
    <property type="evidence" value="ECO:0007669"/>
    <property type="project" value="UniProtKB-KW"/>
</dbReference>
<dbReference type="RefSeq" id="WP_160201365.1">
    <property type="nucleotide sequence ID" value="NZ_QXWK01000009.1"/>
</dbReference>
<dbReference type="InterPro" id="IPR025199">
    <property type="entry name" value="FtsK_4TM"/>
</dbReference>
<feature type="binding site" evidence="15">
    <location>
        <begin position="552"/>
        <end position="559"/>
    </location>
    <ligand>
        <name>ATP</name>
        <dbReference type="ChEBI" id="CHEBI:30616"/>
    </ligand>
</feature>
<evidence type="ECO:0000256" key="7">
    <source>
        <dbReference type="ARBA" id="ARBA00022829"/>
    </source>
</evidence>
<dbReference type="InterPro" id="IPR027417">
    <property type="entry name" value="P-loop_NTPase"/>
</dbReference>
<feature type="transmembrane region" description="Helical" evidence="17">
    <location>
        <begin position="169"/>
        <end position="187"/>
    </location>
</feature>
<evidence type="ECO:0000256" key="8">
    <source>
        <dbReference type="ARBA" id="ARBA00022840"/>
    </source>
</evidence>
<evidence type="ECO:0000256" key="6">
    <source>
        <dbReference type="ARBA" id="ARBA00022741"/>
    </source>
</evidence>
<evidence type="ECO:0000256" key="4">
    <source>
        <dbReference type="ARBA" id="ARBA00022618"/>
    </source>
</evidence>
<feature type="transmembrane region" description="Helical" evidence="17">
    <location>
        <begin position="78"/>
        <end position="98"/>
    </location>
</feature>
<evidence type="ECO:0000256" key="2">
    <source>
        <dbReference type="ARBA" id="ARBA00006474"/>
    </source>
</evidence>
<dbReference type="SUPFAM" id="SSF103473">
    <property type="entry name" value="MFS general substrate transporter"/>
    <property type="match status" value="1"/>
</dbReference>
<sequence>MAQAKKKKTTKKKSESPAKSKAKAEIRQMQEKRKADQRVIDVIWGVIFIAIGVFLFAAEQFHAAGNLGNSIGDALKGIFGLVGFIVPWYLVALGIMLIVNKLTHISGKSFALIFVMLLMLCILNSGRFIDSEILAYDLGKFYEDGVSLKGGGFFGMVLGTFLTKLVGKVGLFIFSIVVIIIGILLVANTPVSRGIEKISDKAEERKLLKEKEKEQAAEQTDLFAENGRDINIITPFDDAGLLGKNPEKKEKKSKKNNVLKYMTDNNLFGRDEKEELPKKEEPAVLKETQISYGLESSNTPSGYGLTGEVSYSGYGLDGNVFPKEEPETGTSENSFVRVKDGKKSYGLSDINDAPKKSALDDVSGITVMEEPAKLTKKEASSITLDPSEMSAVQKPKGKYKKPSSDLLNKPKIQNKGNINIDLKMKAAKLEETLKNFHVDARVIQVTQGPAVTRYEIQPNVGVKVNSIVRLADDIALNLEAKSIRIEAPIPGKAAVGIEVENDKINMVTLREIIDSKEFKEAKSKITFAVGKDIAGKAIVADLKGMPHLLIAGSTGSGKSVCINSIITSILYKADPDEVKLVLIDPKVVELGNYNGIPHLLIPVVTEPAKAAAALNWAVAEMTDRYKKFAESQVRDLESYNETMRMNGEEEQVMPQIVIIIDELADLMMAAPSQVEESICRLAQMARAAGMHLIVATQRPSVDIITGVIKANIPSRIAFAVSSQFDSRTILDMAGAEKLVGKGDMLFNPLGMGKPVRVQGTFVSDSEVHDVIQHVKGQVEDVEYAGEVMNTIEKGNLPQAGGKDETSDELLQEAIECVVSAGQASVSMLQRRFRIGYNRAARIVDMMEARGIVGPQDGSRPRQVLLSEDELNEMKNEVETE</sequence>
<dbReference type="SUPFAM" id="SSF52540">
    <property type="entry name" value="P-loop containing nucleoside triphosphate hydrolases"/>
    <property type="match status" value="1"/>
</dbReference>
<comment type="similarity">
    <text evidence="2">Belongs to the FtsK/SpoIIIE/SftA family.</text>
</comment>
<evidence type="ECO:0000256" key="13">
    <source>
        <dbReference type="ARBA" id="ARBA00024986"/>
    </source>
</evidence>
<feature type="compositionally biased region" description="Basic and acidic residues" evidence="16">
    <location>
        <begin position="12"/>
        <end position="27"/>
    </location>
</feature>
<dbReference type="InterPro" id="IPR041027">
    <property type="entry name" value="FtsK_alpha"/>
</dbReference>
<evidence type="ECO:0000313" key="20">
    <source>
        <dbReference type="Proteomes" id="UP000446866"/>
    </source>
</evidence>
<feature type="compositionally biased region" description="Basic residues" evidence="16">
    <location>
        <begin position="1"/>
        <end position="11"/>
    </location>
</feature>
<dbReference type="GO" id="GO:0005886">
    <property type="term" value="C:plasma membrane"/>
    <property type="evidence" value="ECO:0007669"/>
    <property type="project" value="UniProtKB-SubCell"/>
</dbReference>
<keyword evidence="12" id="KW-0131">Cell cycle</keyword>
<dbReference type="GO" id="GO:0051301">
    <property type="term" value="P:cell division"/>
    <property type="evidence" value="ECO:0007669"/>
    <property type="project" value="UniProtKB-KW"/>
</dbReference>
<evidence type="ECO:0000259" key="18">
    <source>
        <dbReference type="PROSITE" id="PS50901"/>
    </source>
</evidence>
<dbReference type="InterPro" id="IPR036259">
    <property type="entry name" value="MFS_trans_sf"/>
</dbReference>
<dbReference type="InterPro" id="IPR036390">
    <property type="entry name" value="WH_DNA-bd_sf"/>
</dbReference>
<dbReference type="Gene3D" id="3.30.980.40">
    <property type="match status" value="1"/>
</dbReference>
<dbReference type="InterPro" id="IPR036388">
    <property type="entry name" value="WH-like_DNA-bd_sf"/>
</dbReference>
<dbReference type="GO" id="GO:0007059">
    <property type="term" value="P:chromosome segregation"/>
    <property type="evidence" value="ECO:0007669"/>
    <property type="project" value="UniProtKB-KW"/>
</dbReference>
<dbReference type="InterPro" id="IPR018541">
    <property type="entry name" value="Ftsk_gamma"/>
</dbReference>
<evidence type="ECO:0000256" key="15">
    <source>
        <dbReference type="PROSITE-ProRule" id="PRU00289"/>
    </source>
</evidence>
<feature type="compositionally biased region" description="Basic and acidic residues" evidence="16">
    <location>
        <begin position="871"/>
        <end position="880"/>
    </location>
</feature>
<evidence type="ECO:0000313" key="19">
    <source>
        <dbReference type="EMBL" id="NBH61080.1"/>
    </source>
</evidence>
<keyword evidence="7" id="KW-0159">Chromosome partition</keyword>